<dbReference type="EMBL" id="ACEB01000042">
    <property type="protein sequence ID" value="EEG25923.1"/>
    <property type="molecule type" value="Genomic_DNA"/>
</dbReference>
<protein>
    <submittedName>
        <fullName evidence="1">Uncharacterized protein</fullName>
    </submittedName>
</protein>
<reference evidence="1 2" key="1">
    <citation type="submission" date="2009-01" db="EMBL/GenBank/DDBJ databases">
        <authorList>
            <person name="Fulton L."/>
            <person name="Clifton S."/>
            <person name="Chinwalla A.T."/>
            <person name="Mitreva M."/>
            <person name="Sodergren E."/>
            <person name="Weinstock G."/>
            <person name="Clifton S."/>
            <person name="Dooling D.J."/>
            <person name="Fulton B."/>
            <person name="Minx P."/>
            <person name="Pepin K.H."/>
            <person name="Johnson M."/>
            <person name="Bhonagiri V."/>
            <person name="Nash W.E."/>
            <person name="Mardis E.R."/>
            <person name="Wilson R.K."/>
        </authorList>
    </citation>
    <scope>NUCLEOTIDE SEQUENCE [LARGE SCALE GENOMIC DNA]</scope>
    <source>
        <strain evidence="1 2">ATCC 33806</strain>
    </source>
</reference>
<dbReference type="HOGENOM" id="CLU_3308205_0_0_11"/>
<name>C0E682_9CORY</name>
<evidence type="ECO:0000313" key="1">
    <source>
        <dbReference type="EMBL" id="EEG25923.1"/>
    </source>
</evidence>
<evidence type="ECO:0000313" key="2">
    <source>
        <dbReference type="Proteomes" id="UP000006247"/>
    </source>
</evidence>
<dbReference type="AlphaFoldDB" id="C0E682"/>
<gene>
    <name evidence="1" type="ORF">CORMATOL_02515</name>
</gene>
<proteinExistence type="predicted"/>
<sequence>MGRQPDEHELGFSAKRPIFGGIAGVPQLTHDLAGGLRKF</sequence>
<dbReference type="Proteomes" id="UP000006247">
    <property type="component" value="Unassembled WGS sequence"/>
</dbReference>
<accession>C0E682</accession>
<comment type="caution">
    <text evidence="1">The sequence shown here is derived from an EMBL/GenBank/DDBJ whole genome shotgun (WGS) entry which is preliminary data.</text>
</comment>
<organism evidence="1 2">
    <name type="scientific">Corynebacterium matruchotii ATCC 33806</name>
    <dbReference type="NCBI Taxonomy" id="566549"/>
    <lineage>
        <taxon>Bacteria</taxon>
        <taxon>Bacillati</taxon>
        <taxon>Actinomycetota</taxon>
        <taxon>Actinomycetes</taxon>
        <taxon>Mycobacteriales</taxon>
        <taxon>Corynebacteriaceae</taxon>
        <taxon>Corynebacterium</taxon>
    </lineage>
</organism>